<dbReference type="PANTHER" id="PTHR30001">
    <property type="entry name" value="RIBONUCLEASE"/>
    <property type="match status" value="1"/>
</dbReference>
<evidence type="ECO:0000259" key="6">
    <source>
        <dbReference type="PROSITE" id="PS50126"/>
    </source>
</evidence>
<keyword evidence="5" id="KW-0694">RNA-binding</keyword>
<evidence type="ECO:0000256" key="2">
    <source>
        <dbReference type="ARBA" id="ARBA00022723"/>
    </source>
</evidence>
<dbReference type="SUPFAM" id="SSF50249">
    <property type="entry name" value="Nucleic acid-binding proteins"/>
    <property type="match status" value="1"/>
</dbReference>
<dbReference type="eggNOG" id="COG1530">
    <property type="taxonomic scope" value="Bacteria"/>
</dbReference>
<dbReference type="KEGG" id="cbv:U729_1718"/>
<dbReference type="GO" id="GO:0003723">
    <property type="term" value="F:RNA binding"/>
    <property type="evidence" value="ECO:0007669"/>
    <property type="project" value="UniProtKB-KW"/>
</dbReference>
<sequence>MKEIFIERRDKSLRIAVKFNNELEECFIEEKTDEPTTGEIYKGRVKNIVPAINSLFIDLGLEKEGYMYFSEELKRTNIKKGDELLVEVLKEPLNEKGAKVTNKYSIPGKYLVFTYGETNISFSKRINDEVKKKLILAELEEVEGINIVVRTEGSNVPIEVLKKEREKLKEIYEEMNRKLLYSIELGKVYGEDISLNKVLKDNITKGNVKIYVDNIKDYEFVSSCIDGEENVSLVMYEGLRTLFDYYNIEKEILKLRHNKVTLNCGGDIVIEKTEAMYVIDVNSGKNIKGRSLEKTILQTNVEAAKEIGKQIMLRNLSGIILIDFIDMRDKSHRFEVMKALKESLKIDKGNSKIYPFTELDLVQITRRRRGKSIYDSIEEKCDLCKGSGNILKLSYIEDLIKNDILRSVEDNTIESFYIELDSIYKERVQGDLFSFLKNIGGLDKEIFLNYLDGINGYKIEPLIFKNQKENLENYRVKNIEKY</sequence>
<evidence type="ECO:0000313" key="8">
    <source>
        <dbReference type="Proteomes" id="UP000030635"/>
    </source>
</evidence>
<dbReference type="Pfam" id="PF10150">
    <property type="entry name" value="RNase_E_G"/>
    <property type="match status" value="1"/>
</dbReference>
<reference evidence="7 8" key="1">
    <citation type="journal article" date="2015" name="Infect. Genet. Evol.">
        <title>Genomic sequences of six botulinum neurotoxin-producing strains representing three clostridial species illustrate the mobility and diversity of botulinum neurotoxin genes.</title>
        <authorList>
            <person name="Smith T.J."/>
            <person name="Hill K.K."/>
            <person name="Xie G."/>
            <person name="Foley B.T."/>
            <person name="Williamson C.H."/>
            <person name="Foster J.T."/>
            <person name="Johnson S.L."/>
            <person name="Chertkov O."/>
            <person name="Teshima H."/>
            <person name="Gibbons H.S."/>
            <person name="Johnsky L.A."/>
            <person name="Karavis M.A."/>
            <person name="Smith L.A."/>
        </authorList>
    </citation>
    <scope>NUCLEOTIDE SEQUENCE [LARGE SCALE GENOMIC DNA]</scope>
    <source>
        <strain evidence="7">Sullivan</strain>
    </source>
</reference>
<organism evidence="7 8">
    <name type="scientific">Clostridium baratii str. Sullivan</name>
    <dbReference type="NCBI Taxonomy" id="1415775"/>
    <lineage>
        <taxon>Bacteria</taxon>
        <taxon>Bacillati</taxon>
        <taxon>Bacillota</taxon>
        <taxon>Clostridia</taxon>
        <taxon>Eubacteriales</taxon>
        <taxon>Clostridiaceae</taxon>
        <taxon>Clostridium</taxon>
    </lineage>
</organism>
<dbReference type="GO" id="GO:0004540">
    <property type="term" value="F:RNA nuclease activity"/>
    <property type="evidence" value="ECO:0007669"/>
    <property type="project" value="InterPro"/>
</dbReference>
<protein>
    <submittedName>
        <fullName evidence="7">Ribonuclease, Rne/Rng family domain protein</fullName>
    </submittedName>
</protein>
<evidence type="ECO:0000256" key="1">
    <source>
        <dbReference type="ARBA" id="ARBA00001946"/>
    </source>
</evidence>
<accession>A0A0A7FV17</accession>
<evidence type="ECO:0000313" key="7">
    <source>
        <dbReference type="EMBL" id="AIY83479.1"/>
    </source>
</evidence>
<dbReference type="STRING" id="1561.NPD11_1300"/>
<dbReference type="EMBL" id="CP006905">
    <property type="protein sequence ID" value="AIY83479.1"/>
    <property type="molecule type" value="Genomic_DNA"/>
</dbReference>
<evidence type="ECO:0000256" key="5">
    <source>
        <dbReference type="ARBA" id="ARBA00022884"/>
    </source>
</evidence>
<evidence type="ECO:0000256" key="4">
    <source>
        <dbReference type="ARBA" id="ARBA00022842"/>
    </source>
</evidence>
<dbReference type="SMART" id="SM00316">
    <property type="entry name" value="S1"/>
    <property type="match status" value="1"/>
</dbReference>
<dbReference type="InterPro" id="IPR019307">
    <property type="entry name" value="RNA-bd_AU-1/RNase_E/G"/>
</dbReference>
<dbReference type="NCBIfam" id="TIGR00757">
    <property type="entry name" value="RNaseEG"/>
    <property type="match status" value="1"/>
</dbReference>
<proteinExistence type="predicted"/>
<keyword evidence="3" id="KW-0378">Hydrolase</keyword>
<dbReference type="AlphaFoldDB" id="A0A0A7FV17"/>
<dbReference type="GO" id="GO:0005737">
    <property type="term" value="C:cytoplasm"/>
    <property type="evidence" value="ECO:0007669"/>
    <property type="project" value="TreeGrafter"/>
</dbReference>
<dbReference type="GO" id="GO:0016787">
    <property type="term" value="F:hydrolase activity"/>
    <property type="evidence" value="ECO:0007669"/>
    <property type="project" value="UniProtKB-KW"/>
</dbReference>
<comment type="cofactor">
    <cofactor evidence="1">
        <name>Mg(2+)</name>
        <dbReference type="ChEBI" id="CHEBI:18420"/>
    </cofactor>
</comment>
<dbReference type="OrthoDB" id="9804278at2"/>
<dbReference type="CDD" id="cd04453">
    <property type="entry name" value="S1_RNase_E"/>
    <property type="match status" value="1"/>
</dbReference>
<dbReference type="RefSeq" id="WP_039313675.1">
    <property type="nucleotide sequence ID" value="NZ_CP006905.1"/>
</dbReference>
<keyword evidence="4" id="KW-0460">Magnesium</keyword>
<keyword evidence="2" id="KW-0479">Metal-binding</keyword>
<dbReference type="HOGENOM" id="CLU_003468_5_3_9"/>
<feature type="domain" description="S1 motif" evidence="6">
    <location>
        <begin position="38"/>
        <end position="103"/>
    </location>
</feature>
<gene>
    <name evidence="7" type="ORF">U729_1718</name>
</gene>
<keyword evidence="8" id="KW-1185">Reference proteome</keyword>
<dbReference type="Gene3D" id="2.40.50.140">
    <property type="entry name" value="Nucleic acid-binding proteins"/>
    <property type="match status" value="1"/>
</dbReference>
<dbReference type="InterPro" id="IPR004659">
    <property type="entry name" value="RNase_E/G"/>
</dbReference>
<dbReference type="GO" id="GO:0046872">
    <property type="term" value="F:metal ion binding"/>
    <property type="evidence" value="ECO:0007669"/>
    <property type="project" value="UniProtKB-KW"/>
</dbReference>
<dbReference type="PANTHER" id="PTHR30001:SF0">
    <property type="entry name" value="RIBONUCLEASE G"/>
    <property type="match status" value="1"/>
</dbReference>
<evidence type="ECO:0000256" key="3">
    <source>
        <dbReference type="ARBA" id="ARBA00022801"/>
    </source>
</evidence>
<name>A0A0A7FV17_9CLOT</name>
<dbReference type="InterPro" id="IPR003029">
    <property type="entry name" value="S1_domain"/>
</dbReference>
<dbReference type="GO" id="GO:0006364">
    <property type="term" value="P:rRNA processing"/>
    <property type="evidence" value="ECO:0007669"/>
    <property type="project" value="TreeGrafter"/>
</dbReference>
<dbReference type="Proteomes" id="UP000030635">
    <property type="component" value="Chromosome"/>
</dbReference>
<dbReference type="InterPro" id="IPR012340">
    <property type="entry name" value="NA-bd_OB-fold"/>
</dbReference>
<dbReference type="PROSITE" id="PS50126">
    <property type="entry name" value="S1"/>
    <property type="match status" value="1"/>
</dbReference>